<dbReference type="EMBL" id="JAFNEN010000353">
    <property type="protein sequence ID" value="KAG8184944.1"/>
    <property type="molecule type" value="Genomic_DNA"/>
</dbReference>
<dbReference type="Gene3D" id="3.30.360.10">
    <property type="entry name" value="Dihydrodipicolinate Reductase, domain 2"/>
    <property type="match status" value="1"/>
</dbReference>
<evidence type="ECO:0000256" key="8">
    <source>
        <dbReference type="ARBA" id="ARBA00043025"/>
    </source>
</evidence>
<evidence type="ECO:0000256" key="2">
    <source>
        <dbReference type="ARBA" id="ARBA00023002"/>
    </source>
</evidence>
<comment type="similarity">
    <text evidence="1">Belongs to the Gfo/Idh/MocA family.</text>
</comment>
<organism evidence="13 14">
    <name type="scientific">Oedothorax gibbosus</name>
    <dbReference type="NCBI Taxonomy" id="931172"/>
    <lineage>
        <taxon>Eukaryota</taxon>
        <taxon>Metazoa</taxon>
        <taxon>Ecdysozoa</taxon>
        <taxon>Arthropoda</taxon>
        <taxon>Chelicerata</taxon>
        <taxon>Arachnida</taxon>
        <taxon>Araneae</taxon>
        <taxon>Araneomorphae</taxon>
        <taxon>Entelegynae</taxon>
        <taxon>Araneoidea</taxon>
        <taxon>Linyphiidae</taxon>
        <taxon>Erigoninae</taxon>
        <taxon>Oedothorax</taxon>
    </lineage>
</organism>
<evidence type="ECO:0000256" key="5">
    <source>
        <dbReference type="ARBA" id="ARBA00040603"/>
    </source>
</evidence>
<dbReference type="PANTHER" id="PTHR22604">
    <property type="entry name" value="OXIDOREDUCTASES"/>
    <property type="match status" value="1"/>
</dbReference>
<reference evidence="13 14" key="1">
    <citation type="journal article" date="2022" name="Nat. Ecol. Evol.">
        <title>A masculinizing supergene underlies an exaggerated male reproductive morph in a spider.</title>
        <authorList>
            <person name="Hendrickx F."/>
            <person name="De Corte Z."/>
            <person name="Sonet G."/>
            <person name="Van Belleghem S.M."/>
            <person name="Kostlbacher S."/>
            <person name="Vangestel C."/>
        </authorList>
    </citation>
    <scope>NUCLEOTIDE SEQUENCE [LARGE SCALE GENOMIC DNA]</scope>
    <source>
        <strain evidence="13">W744_W776</strain>
    </source>
</reference>
<gene>
    <name evidence="13" type="ORF">JTE90_011076</name>
</gene>
<dbReference type="Pfam" id="PF22725">
    <property type="entry name" value="GFO_IDH_MocA_C3"/>
    <property type="match status" value="1"/>
</dbReference>
<dbReference type="InterPro" id="IPR000683">
    <property type="entry name" value="Gfo/Idh/MocA-like_OxRdtase_N"/>
</dbReference>
<proteinExistence type="inferred from homology"/>
<evidence type="ECO:0000259" key="12">
    <source>
        <dbReference type="Pfam" id="PF22725"/>
    </source>
</evidence>
<dbReference type="Pfam" id="PF01408">
    <property type="entry name" value="GFO_IDH_MocA"/>
    <property type="match status" value="1"/>
</dbReference>
<evidence type="ECO:0000256" key="1">
    <source>
        <dbReference type="ARBA" id="ARBA00010928"/>
    </source>
</evidence>
<evidence type="ECO:0000256" key="3">
    <source>
        <dbReference type="ARBA" id="ARBA00038853"/>
    </source>
</evidence>
<dbReference type="InterPro" id="IPR036291">
    <property type="entry name" value="NAD(P)-bd_dom_sf"/>
</dbReference>
<dbReference type="SUPFAM" id="SSF51735">
    <property type="entry name" value="NAD(P)-binding Rossmann-fold domains"/>
    <property type="match status" value="1"/>
</dbReference>
<evidence type="ECO:0000256" key="9">
    <source>
        <dbReference type="ARBA" id="ARBA00047423"/>
    </source>
</evidence>
<dbReference type="GO" id="GO:0047115">
    <property type="term" value="F:trans-1,2-dihydrobenzene-1,2-diol dehydrogenase activity"/>
    <property type="evidence" value="ECO:0007669"/>
    <property type="project" value="UniProtKB-EC"/>
</dbReference>
<dbReference type="InterPro" id="IPR050984">
    <property type="entry name" value="Gfo/Idh/MocA_domain"/>
</dbReference>
<evidence type="ECO:0000313" key="13">
    <source>
        <dbReference type="EMBL" id="KAG8184944.1"/>
    </source>
</evidence>
<name>A0AAV6UMJ3_9ARAC</name>
<dbReference type="AlphaFoldDB" id="A0AAV6UMJ3"/>
<dbReference type="EC" id="1.1.1.179" evidence="4"/>
<sequence>MLNNTSKMATKWGIIGAGKISNDFVAAVKSLQDQEHEFVAVAARNLSSAQLFASTHGIPKVYGSYEELAHDSNVEVVYIGIVNSRHFPVGKVMLESGKHVLMEKPMTLNARQTTALIEVAKRNNKFLMEAIWSRFLPSYNCLMDLIKKQEIVGDIVHVQANLGINMAYRERFVTKALGGGTVLDLGIYPLNAVTMIYKGEMPSKIAAVGHLNEDGVDIGMTCSLQYSNNKTASITTSGIAELPCDMVITGTNGRLKIPNSMYAALTIETPDKTYNFPLQESETPTNYPGSNGLKYEAMEVRKCIQNGLLESSIMPMEDSKMMAQIMDEIHRQIGVTYVEEEI</sequence>
<dbReference type="SUPFAM" id="SSF55347">
    <property type="entry name" value="Glyceraldehyde-3-phosphate dehydrogenase-like, C-terminal domain"/>
    <property type="match status" value="1"/>
</dbReference>
<dbReference type="PANTHER" id="PTHR22604:SF105">
    <property type="entry name" value="TRANS-1,2-DIHYDROBENZENE-1,2-DIOL DEHYDROGENASE"/>
    <property type="match status" value="1"/>
</dbReference>
<dbReference type="EC" id="1.3.1.20" evidence="3"/>
<dbReference type="GO" id="GO:0047837">
    <property type="term" value="F:D-xylose 1-dehydrogenase (NADP+) activity"/>
    <property type="evidence" value="ECO:0007669"/>
    <property type="project" value="UniProtKB-EC"/>
</dbReference>
<dbReference type="Proteomes" id="UP000827092">
    <property type="component" value="Unassembled WGS sequence"/>
</dbReference>
<comment type="catalytic activity">
    <reaction evidence="10">
        <text>D-xylose + NADP(+) = D-xylono-1,5-lactone + NADPH + H(+)</text>
        <dbReference type="Rhea" id="RHEA:22000"/>
        <dbReference type="ChEBI" id="CHEBI:15378"/>
        <dbReference type="ChEBI" id="CHEBI:15867"/>
        <dbReference type="ChEBI" id="CHEBI:53455"/>
        <dbReference type="ChEBI" id="CHEBI:57783"/>
        <dbReference type="ChEBI" id="CHEBI:58349"/>
        <dbReference type="EC" id="1.1.1.179"/>
    </reaction>
</comment>
<evidence type="ECO:0000256" key="7">
    <source>
        <dbReference type="ARBA" id="ARBA00042988"/>
    </source>
</evidence>
<dbReference type="GO" id="GO:0000166">
    <property type="term" value="F:nucleotide binding"/>
    <property type="evidence" value="ECO:0007669"/>
    <property type="project" value="InterPro"/>
</dbReference>
<feature type="domain" description="Gfo/Idh/MocA-like oxidoreductase N-terminal" evidence="11">
    <location>
        <begin position="11"/>
        <end position="128"/>
    </location>
</feature>
<keyword evidence="14" id="KW-1185">Reference proteome</keyword>
<evidence type="ECO:0000313" key="14">
    <source>
        <dbReference type="Proteomes" id="UP000827092"/>
    </source>
</evidence>
<accession>A0AAV6UMJ3</accession>
<protein>
    <recommendedName>
        <fullName evidence="5">Trans-1,2-dihydrobenzene-1,2-diol dehydrogenase</fullName>
        <ecNumber evidence="4">1.1.1.179</ecNumber>
        <ecNumber evidence="3">1.3.1.20</ecNumber>
    </recommendedName>
    <alternativeName>
        <fullName evidence="8">D-xylose 1-dehydrogenase</fullName>
    </alternativeName>
    <alternativeName>
        <fullName evidence="7">D-xylose-NADP dehydrogenase</fullName>
    </alternativeName>
    <alternativeName>
        <fullName evidence="6">Dimeric dihydrodiol dehydrogenase</fullName>
    </alternativeName>
</protein>
<keyword evidence="2" id="KW-0560">Oxidoreductase</keyword>
<feature type="domain" description="GFO/IDH/MocA-like oxidoreductase" evidence="12">
    <location>
        <begin position="151"/>
        <end position="255"/>
    </location>
</feature>
<dbReference type="Gene3D" id="3.40.50.720">
    <property type="entry name" value="NAD(P)-binding Rossmann-like Domain"/>
    <property type="match status" value="1"/>
</dbReference>
<evidence type="ECO:0000256" key="10">
    <source>
        <dbReference type="ARBA" id="ARBA00049233"/>
    </source>
</evidence>
<evidence type="ECO:0000259" key="11">
    <source>
        <dbReference type="Pfam" id="PF01408"/>
    </source>
</evidence>
<comment type="caution">
    <text evidence="13">The sequence shown here is derived from an EMBL/GenBank/DDBJ whole genome shotgun (WGS) entry which is preliminary data.</text>
</comment>
<comment type="catalytic activity">
    <reaction evidence="9">
        <text>(1R,2R)-1,2-dihydrobenzene-1,2-diol + NADP(+) = catechol + NADPH + H(+)</text>
        <dbReference type="Rhea" id="RHEA:16729"/>
        <dbReference type="ChEBI" id="CHEBI:10702"/>
        <dbReference type="ChEBI" id="CHEBI:15378"/>
        <dbReference type="ChEBI" id="CHEBI:18135"/>
        <dbReference type="ChEBI" id="CHEBI:57783"/>
        <dbReference type="ChEBI" id="CHEBI:58349"/>
        <dbReference type="EC" id="1.3.1.20"/>
    </reaction>
</comment>
<evidence type="ECO:0000256" key="4">
    <source>
        <dbReference type="ARBA" id="ARBA00038984"/>
    </source>
</evidence>
<dbReference type="InterPro" id="IPR055170">
    <property type="entry name" value="GFO_IDH_MocA-like_dom"/>
</dbReference>
<evidence type="ECO:0000256" key="6">
    <source>
        <dbReference type="ARBA" id="ARBA00042926"/>
    </source>
</evidence>